<dbReference type="InterPro" id="IPR000215">
    <property type="entry name" value="Serpin_fam"/>
</dbReference>
<feature type="domain" description="Serpin" evidence="3">
    <location>
        <begin position="98"/>
        <end position="217"/>
    </location>
</feature>
<protein>
    <recommendedName>
        <fullName evidence="3">Serpin domain-containing protein</fullName>
    </recommendedName>
</protein>
<dbReference type="EMBL" id="CAJGYO010000018">
    <property type="protein sequence ID" value="CAD6335574.1"/>
    <property type="molecule type" value="Genomic_DNA"/>
</dbReference>
<evidence type="ECO:0000313" key="5">
    <source>
        <dbReference type="Proteomes" id="UP000604825"/>
    </source>
</evidence>
<dbReference type="GO" id="GO:0005615">
    <property type="term" value="C:extracellular space"/>
    <property type="evidence" value="ECO:0007669"/>
    <property type="project" value="InterPro"/>
</dbReference>
<dbReference type="OrthoDB" id="1063785at2759"/>
<dbReference type="InterPro" id="IPR042185">
    <property type="entry name" value="Serpin_sf_2"/>
</dbReference>
<comment type="caution">
    <text evidence="4">The sequence shown here is derived from an EMBL/GenBank/DDBJ whole genome shotgun (WGS) entry which is preliminary data.</text>
</comment>
<feature type="region of interest" description="Disordered" evidence="2">
    <location>
        <begin position="66"/>
        <end position="94"/>
    </location>
</feature>
<dbReference type="InterPro" id="IPR042178">
    <property type="entry name" value="Serpin_sf_1"/>
</dbReference>
<reference evidence="4" key="1">
    <citation type="submission" date="2020-10" db="EMBL/GenBank/DDBJ databases">
        <authorList>
            <person name="Han B."/>
            <person name="Lu T."/>
            <person name="Zhao Q."/>
            <person name="Huang X."/>
            <person name="Zhao Y."/>
        </authorList>
    </citation>
    <scope>NUCLEOTIDE SEQUENCE</scope>
</reference>
<dbReference type="InterPro" id="IPR036186">
    <property type="entry name" value="Serpin_sf"/>
</dbReference>
<dbReference type="PANTHER" id="PTHR11461:SF313">
    <property type="entry name" value="SERPIN-Z5-RELATED"/>
    <property type="match status" value="1"/>
</dbReference>
<dbReference type="SUPFAM" id="SSF56574">
    <property type="entry name" value="Serpins"/>
    <property type="match status" value="1"/>
</dbReference>
<dbReference type="InterPro" id="IPR023796">
    <property type="entry name" value="Serpin_dom"/>
</dbReference>
<dbReference type="Pfam" id="PF00079">
    <property type="entry name" value="Serpin"/>
    <property type="match status" value="1"/>
</dbReference>
<evidence type="ECO:0000256" key="2">
    <source>
        <dbReference type="SAM" id="MobiDB-lite"/>
    </source>
</evidence>
<dbReference type="Gene3D" id="3.30.497.10">
    <property type="entry name" value="Antithrombin, subunit I, domain 2"/>
    <property type="match status" value="1"/>
</dbReference>
<dbReference type="Proteomes" id="UP000604825">
    <property type="component" value="Unassembled WGS sequence"/>
</dbReference>
<gene>
    <name evidence="4" type="ORF">NCGR_LOCUS59672</name>
</gene>
<name>A0A811S3D2_9POAL</name>
<comment type="similarity">
    <text evidence="1">Belongs to the serpin family.</text>
</comment>
<dbReference type="Gene3D" id="2.30.39.10">
    <property type="entry name" value="Alpha-1-antitrypsin, domain 1"/>
    <property type="match status" value="1"/>
</dbReference>
<dbReference type="AlphaFoldDB" id="A0A811S3D2"/>
<evidence type="ECO:0000313" key="4">
    <source>
        <dbReference type="EMBL" id="CAD6335574.1"/>
    </source>
</evidence>
<proteinExistence type="inferred from homology"/>
<evidence type="ECO:0000256" key="1">
    <source>
        <dbReference type="ARBA" id="ARBA00009500"/>
    </source>
</evidence>
<keyword evidence="5" id="KW-1185">Reference proteome</keyword>
<dbReference type="PANTHER" id="PTHR11461">
    <property type="entry name" value="SERINE PROTEASE INHIBITOR, SERPIN"/>
    <property type="match status" value="1"/>
</dbReference>
<evidence type="ECO:0000259" key="3">
    <source>
        <dbReference type="Pfam" id="PF00079"/>
    </source>
</evidence>
<sequence>MGARAWLGHGRDLAIARAAGSGENGGGAGSSRVASAGLLRETGAGGQARRARAALLPRRSRVGAASPELGGELAGRRSLQVAAESKATPPTEANGSTQQYSMFFFLPDTRDGLSTMVDMVTSLLAYLYGILAEMKERPVSIKLPKFAITFSWGDLKGDLSQLGLSLPLSPEAADLSGMCKGDDGDQVVTGAARGPTFLSKVAHTAVVKMDEVGTEVACV</sequence>
<accession>A0A811S3D2</accession>
<organism evidence="4 5">
    <name type="scientific">Miscanthus lutarioriparius</name>
    <dbReference type="NCBI Taxonomy" id="422564"/>
    <lineage>
        <taxon>Eukaryota</taxon>
        <taxon>Viridiplantae</taxon>
        <taxon>Streptophyta</taxon>
        <taxon>Embryophyta</taxon>
        <taxon>Tracheophyta</taxon>
        <taxon>Spermatophyta</taxon>
        <taxon>Magnoliopsida</taxon>
        <taxon>Liliopsida</taxon>
        <taxon>Poales</taxon>
        <taxon>Poaceae</taxon>
        <taxon>PACMAD clade</taxon>
        <taxon>Panicoideae</taxon>
        <taxon>Andropogonodae</taxon>
        <taxon>Andropogoneae</taxon>
        <taxon>Saccharinae</taxon>
        <taxon>Miscanthus</taxon>
    </lineage>
</organism>
<dbReference type="GO" id="GO:0004867">
    <property type="term" value="F:serine-type endopeptidase inhibitor activity"/>
    <property type="evidence" value="ECO:0007669"/>
    <property type="project" value="InterPro"/>
</dbReference>